<feature type="domain" description="Poly(A) polymerase RNA-binding" evidence="17">
    <location>
        <begin position="357"/>
        <end position="550"/>
    </location>
</feature>
<evidence type="ECO:0000256" key="8">
    <source>
        <dbReference type="ARBA" id="ARBA00022840"/>
    </source>
</evidence>
<dbReference type="InterPro" id="IPR007010">
    <property type="entry name" value="PolA_pol_RNA-bd_dom"/>
</dbReference>
<dbReference type="Gene3D" id="1.10.1410.10">
    <property type="match status" value="1"/>
</dbReference>
<dbReference type="FunFam" id="3.30.460.10:FF:000002">
    <property type="entry name" value="Poly(A) polymerase alpha, putative"/>
    <property type="match status" value="1"/>
</dbReference>
<dbReference type="AlphaFoldDB" id="A0A9P4I4A0"/>
<evidence type="ECO:0000256" key="2">
    <source>
        <dbReference type="ARBA" id="ARBA00004123"/>
    </source>
</evidence>
<name>A0A9P4I4A0_9PEZI</name>
<dbReference type="SUPFAM" id="SSF55003">
    <property type="entry name" value="PAP/Archaeal CCA-adding enzyme, C-terminal domain"/>
    <property type="match status" value="1"/>
</dbReference>
<keyword evidence="8 13" id="KW-0067">ATP-binding</keyword>
<dbReference type="PANTHER" id="PTHR10682">
    <property type="entry name" value="POLY A POLYMERASE"/>
    <property type="match status" value="1"/>
</dbReference>
<keyword evidence="6 15" id="KW-0479">Metal-binding</keyword>
<gene>
    <name evidence="20" type="ORF">NA57DRAFT_49821</name>
</gene>
<feature type="binding site" evidence="14">
    <location>
        <position position="227"/>
    </location>
    <ligand>
        <name>ATP</name>
        <dbReference type="ChEBI" id="CHEBI:30616"/>
    </ligand>
</feature>
<keyword evidence="12 13" id="KW-0539">Nucleus</keyword>
<evidence type="ECO:0000256" key="6">
    <source>
        <dbReference type="ARBA" id="ARBA00022723"/>
    </source>
</evidence>
<evidence type="ECO:0000256" key="4">
    <source>
        <dbReference type="ARBA" id="ARBA00022664"/>
    </source>
</evidence>
<evidence type="ECO:0000256" key="5">
    <source>
        <dbReference type="ARBA" id="ARBA00022679"/>
    </source>
</evidence>
<feature type="region of interest" description="Disordered" evidence="16">
    <location>
        <begin position="1"/>
        <end position="20"/>
    </location>
</feature>
<evidence type="ECO:0000256" key="10">
    <source>
        <dbReference type="ARBA" id="ARBA00022884"/>
    </source>
</evidence>
<organism evidence="20 21">
    <name type="scientific">Rhizodiscina lignyota</name>
    <dbReference type="NCBI Taxonomy" id="1504668"/>
    <lineage>
        <taxon>Eukaryota</taxon>
        <taxon>Fungi</taxon>
        <taxon>Dikarya</taxon>
        <taxon>Ascomycota</taxon>
        <taxon>Pezizomycotina</taxon>
        <taxon>Dothideomycetes</taxon>
        <taxon>Pleosporomycetidae</taxon>
        <taxon>Aulographales</taxon>
        <taxon>Rhizodiscinaceae</taxon>
        <taxon>Rhizodiscina</taxon>
    </lineage>
</organism>
<comment type="cofactor">
    <cofactor evidence="15">
        <name>Mg(2+)</name>
        <dbReference type="ChEBI" id="CHEBI:18420"/>
    </cofactor>
    <text evidence="15">Binds 2 magnesium ions. Also active with manganese.</text>
</comment>
<dbReference type="GO" id="GO:0005634">
    <property type="term" value="C:nucleus"/>
    <property type="evidence" value="ECO:0007669"/>
    <property type="project" value="UniProtKB-SubCell"/>
</dbReference>
<dbReference type="SUPFAM" id="SSF81301">
    <property type="entry name" value="Nucleotidyltransferase"/>
    <property type="match status" value="1"/>
</dbReference>
<feature type="binding site" evidence="14">
    <location>
        <begin position="87"/>
        <end position="89"/>
    </location>
    <ligand>
        <name>ATP</name>
        <dbReference type="ChEBI" id="CHEBI:30616"/>
    </ligand>
</feature>
<dbReference type="FunFam" id="1.10.1410.10:FF:000001">
    <property type="entry name" value="Putative poly(A) polymerase gamma"/>
    <property type="match status" value="1"/>
</dbReference>
<feature type="domain" description="Poly(A) polymerase central" evidence="18">
    <location>
        <begin position="209"/>
        <end position="354"/>
    </location>
</feature>
<dbReference type="GO" id="GO:0005524">
    <property type="term" value="F:ATP binding"/>
    <property type="evidence" value="ECO:0007669"/>
    <property type="project" value="UniProtKB-UniRule"/>
</dbReference>
<dbReference type="FunFam" id="3.30.70.590:FF:000003">
    <property type="entry name" value="Poly(A) polymerase"/>
    <property type="match status" value="1"/>
</dbReference>
<feature type="binding site" evidence="14">
    <location>
        <position position="157"/>
    </location>
    <ligand>
        <name>ATP</name>
        <dbReference type="ChEBI" id="CHEBI:30616"/>
    </ligand>
</feature>
<dbReference type="GO" id="GO:0031123">
    <property type="term" value="P:RNA 3'-end processing"/>
    <property type="evidence" value="ECO:0007669"/>
    <property type="project" value="InterPro"/>
</dbReference>
<dbReference type="Pfam" id="PF04926">
    <property type="entry name" value="PAP_RNA-bind"/>
    <property type="match status" value="1"/>
</dbReference>
<feature type="binding site" evidence="15">
    <location>
        <position position="102"/>
    </location>
    <ligand>
        <name>Mg(2+)</name>
        <dbReference type="ChEBI" id="CHEBI:18420"/>
        <label>1</label>
        <note>catalytic</note>
    </ligand>
</feature>
<evidence type="ECO:0000256" key="9">
    <source>
        <dbReference type="ARBA" id="ARBA00022842"/>
    </source>
</evidence>
<dbReference type="InterPro" id="IPR048840">
    <property type="entry name" value="PolA_pol_NTPase"/>
</dbReference>
<feature type="binding site" evidence="15">
    <location>
        <position position="102"/>
    </location>
    <ligand>
        <name>Mg(2+)</name>
        <dbReference type="ChEBI" id="CHEBI:18420"/>
        <label>2</label>
        <note>catalytic</note>
    </ligand>
</feature>
<dbReference type="EMBL" id="ML978143">
    <property type="protein sequence ID" value="KAF2092708.1"/>
    <property type="molecule type" value="Genomic_DNA"/>
</dbReference>
<comment type="subcellular location">
    <subcellularLocation>
        <location evidence="2 13">Nucleus</location>
    </subcellularLocation>
</comment>
<evidence type="ECO:0000256" key="13">
    <source>
        <dbReference type="PIRNR" id="PIRNR018425"/>
    </source>
</evidence>
<feature type="binding site" evidence="15">
    <location>
        <position position="100"/>
    </location>
    <ligand>
        <name>Mg(2+)</name>
        <dbReference type="ChEBI" id="CHEBI:18420"/>
        <label>2</label>
        <note>catalytic</note>
    </ligand>
</feature>
<keyword evidence="9 15" id="KW-0460">Magnesium</keyword>
<feature type="compositionally biased region" description="Polar residues" evidence="16">
    <location>
        <begin position="1"/>
        <end position="17"/>
    </location>
</feature>
<dbReference type="GO" id="GO:0003723">
    <property type="term" value="F:RNA binding"/>
    <property type="evidence" value="ECO:0007669"/>
    <property type="project" value="UniProtKB-UniRule"/>
</dbReference>
<keyword evidence="21" id="KW-1185">Reference proteome</keyword>
<feature type="binding site" evidence="14">
    <location>
        <position position="218"/>
    </location>
    <ligand>
        <name>ATP</name>
        <dbReference type="ChEBI" id="CHEBI:30616"/>
    </ligand>
</feature>
<keyword evidence="7 13" id="KW-0547">Nucleotide-binding</keyword>
<feature type="domain" description="Poly(A) polymerase nucleotidyltransferase" evidence="19">
    <location>
        <begin position="8"/>
        <end position="204"/>
    </location>
</feature>
<evidence type="ECO:0000256" key="7">
    <source>
        <dbReference type="ARBA" id="ARBA00022741"/>
    </source>
</evidence>
<dbReference type="Pfam" id="PF20750">
    <property type="entry name" value="PAP_NTPase"/>
    <property type="match status" value="1"/>
</dbReference>
<feature type="region of interest" description="Disordered" evidence="16">
    <location>
        <begin position="456"/>
        <end position="477"/>
    </location>
</feature>
<dbReference type="Proteomes" id="UP000799772">
    <property type="component" value="Unassembled WGS sequence"/>
</dbReference>
<comment type="function">
    <text evidence="13">Polymerase that creates the 3'-poly(A) tail of mRNA's.</text>
</comment>
<comment type="cofactor">
    <cofactor evidence="1">
        <name>Mn(2+)</name>
        <dbReference type="ChEBI" id="CHEBI:29035"/>
    </cofactor>
</comment>
<dbReference type="InterPro" id="IPR011068">
    <property type="entry name" value="NuclTrfase_I-like_C"/>
</dbReference>
<dbReference type="Gene3D" id="3.30.70.590">
    <property type="entry name" value="Poly(A) polymerase predicted RNA binding domain"/>
    <property type="match status" value="1"/>
</dbReference>
<feature type="binding site" evidence="15">
    <location>
        <position position="100"/>
    </location>
    <ligand>
        <name>Mg(2+)</name>
        <dbReference type="ChEBI" id="CHEBI:18420"/>
        <label>1</label>
        <note>catalytic</note>
    </ligand>
</feature>
<proteinExistence type="inferred from homology"/>
<evidence type="ECO:0000256" key="1">
    <source>
        <dbReference type="ARBA" id="ARBA00001936"/>
    </source>
</evidence>
<dbReference type="InterPro" id="IPR014492">
    <property type="entry name" value="PolyA_polymerase"/>
</dbReference>
<keyword evidence="5 13" id="KW-0808">Transferase</keyword>
<keyword evidence="4 13" id="KW-0507">mRNA processing</keyword>
<feature type="binding site" evidence="14">
    <location>
        <begin position="100"/>
        <end position="102"/>
    </location>
    <ligand>
        <name>ATP</name>
        <dbReference type="ChEBI" id="CHEBI:30616"/>
    </ligand>
</feature>
<evidence type="ECO:0000256" key="11">
    <source>
        <dbReference type="ARBA" id="ARBA00023211"/>
    </source>
</evidence>
<evidence type="ECO:0000256" key="16">
    <source>
        <dbReference type="SAM" id="MobiDB-lite"/>
    </source>
</evidence>
<keyword evidence="10" id="KW-0694">RNA-binding</keyword>
<dbReference type="Pfam" id="PF04928">
    <property type="entry name" value="PAP_central"/>
    <property type="match status" value="1"/>
</dbReference>
<dbReference type="GO" id="GO:1990817">
    <property type="term" value="F:poly(A) RNA polymerase activity"/>
    <property type="evidence" value="ECO:0007669"/>
    <property type="project" value="UniProtKB-UniRule"/>
</dbReference>
<dbReference type="GO" id="GO:0046872">
    <property type="term" value="F:metal ion binding"/>
    <property type="evidence" value="ECO:0007669"/>
    <property type="project" value="UniProtKB-KW"/>
</dbReference>
<evidence type="ECO:0000259" key="19">
    <source>
        <dbReference type="Pfam" id="PF20750"/>
    </source>
</evidence>
<dbReference type="EC" id="2.7.7.19" evidence="13"/>
<evidence type="ECO:0000259" key="17">
    <source>
        <dbReference type="Pfam" id="PF04926"/>
    </source>
</evidence>
<dbReference type="PANTHER" id="PTHR10682:SF10">
    <property type="entry name" value="POLYNUCLEOTIDE ADENYLYLTRANSFERASE"/>
    <property type="match status" value="1"/>
</dbReference>
<dbReference type="CDD" id="cd05402">
    <property type="entry name" value="NT_PAP_TUTase"/>
    <property type="match status" value="1"/>
</dbReference>
<evidence type="ECO:0000313" key="20">
    <source>
        <dbReference type="EMBL" id="KAF2092708.1"/>
    </source>
</evidence>
<comment type="caution">
    <text evidence="20">The sequence shown here is derived from an EMBL/GenBank/DDBJ whole genome shotgun (WGS) entry which is preliminary data.</text>
</comment>
<protein>
    <recommendedName>
        <fullName evidence="13">Poly(A) polymerase</fullName>
        <ecNumber evidence="13">2.7.7.19</ecNumber>
    </recommendedName>
</protein>
<dbReference type="OrthoDB" id="412748at2759"/>
<dbReference type="InterPro" id="IPR043519">
    <property type="entry name" value="NT_sf"/>
</dbReference>
<keyword evidence="11" id="KW-0464">Manganese</keyword>
<accession>A0A9P4I4A0</accession>
<evidence type="ECO:0000313" key="21">
    <source>
        <dbReference type="Proteomes" id="UP000799772"/>
    </source>
</evidence>
<dbReference type="InterPro" id="IPR007012">
    <property type="entry name" value="PolA_pol_cen_dom"/>
</dbReference>
<dbReference type="GO" id="GO:0006397">
    <property type="term" value="P:mRNA processing"/>
    <property type="evidence" value="ECO:0007669"/>
    <property type="project" value="UniProtKB-KW"/>
</dbReference>
<evidence type="ECO:0000256" key="14">
    <source>
        <dbReference type="PIRSR" id="PIRSR018425-1"/>
    </source>
</evidence>
<comment type="catalytic activity">
    <reaction evidence="13">
        <text>RNA(n) + ATP = RNA(n)-3'-adenine ribonucleotide + diphosphate</text>
        <dbReference type="Rhea" id="RHEA:11332"/>
        <dbReference type="Rhea" id="RHEA-COMP:14527"/>
        <dbReference type="Rhea" id="RHEA-COMP:17347"/>
        <dbReference type="ChEBI" id="CHEBI:30616"/>
        <dbReference type="ChEBI" id="CHEBI:33019"/>
        <dbReference type="ChEBI" id="CHEBI:140395"/>
        <dbReference type="ChEBI" id="CHEBI:173115"/>
        <dbReference type="EC" id="2.7.7.19"/>
    </reaction>
</comment>
<sequence>MASQQQWGVTPPISNAAPTEKELELNDSLLVELKQQDNFEPPEDTEKRKVVLEKMQKVTEEFVRQVARKKGLPQSVVDNAGGKVTTFGSYRLGVYGPGSDIDTLILAPKHVTREDFFEHFPATLEKMSAAGAIEELTAVPDAYTPIIKLHYSGIDIDLLFTRLAVASVPRDMDLTLKSLLRGLDEADLRSINGTRVTDEMLALVPQSKTFRLALRAVKLWAQRRGVYGNVMGFPGGVAWAIMVARICQLYPMACGATIVSKFFNLMHSWPWPRPVMLKEIEDGPLPVRVWNPTLYPGDKRHVMPIITPAYPSMCATHNISISTQTVIVRELKRANELMGLIFTGKKSWKDLFERQRFFSEGYKYYLSVIAASRTKEAQQIWSGLVQSKVRRLVSGIEQSEAGVRIAHPFNKGFERVHQCNTEEEVDAVLQGSLEYQVTDIKTETTDENKDIKQTVAAEDSAETQQMPTTNGAEAGTDGKKTVYTTTFYIGIELVEGHKSLDISWPVTDFKRQCLEWPQYNQELNSVRTVHVRNYGLPLDVFGPGETRPVKSKKSVNKKRSFADTGIEVRIPHVRDYSTNCCERFSSILDVPHHLFQVTSLRVQNATNGAKRQANGAG</sequence>
<evidence type="ECO:0000256" key="15">
    <source>
        <dbReference type="PIRSR" id="PIRSR018425-2"/>
    </source>
</evidence>
<evidence type="ECO:0000256" key="12">
    <source>
        <dbReference type="ARBA" id="ARBA00023242"/>
    </source>
</evidence>
<dbReference type="Gene3D" id="3.30.460.10">
    <property type="entry name" value="Beta Polymerase, domain 2"/>
    <property type="match status" value="1"/>
</dbReference>
<dbReference type="SUPFAM" id="SSF81631">
    <property type="entry name" value="PAP/OAS1 substrate-binding domain"/>
    <property type="match status" value="1"/>
</dbReference>
<evidence type="ECO:0000256" key="3">
    <source>
        <dbReference type="ARBA" id="ARBA00010912"/>
    </source>
</evidence>
<feature type="binding site" evidence="14">
    <location>
        <begin position="236"/>
        <end position="237"/>
    </location>
    <ligand>
        <name>ATP</name>
        <dbReference type="ChEBI" id="CHEBI:30616"/>
    </ligand>
</feature>
<comment type="similarity">
    <text evidence="3 13">Belongs to the poly(A) polymerase family.</text>
</comment>
<reference evidence="20" key="1">
    <citation type="journal article" date="2020" name="Stud. Mycol.">
        <title>101 Dothideomycetes genomes: a test case for predicting lifestyles and emergence of pathogens.</title>
        <authorList>
            <person name="Haridas S."/>
            <person name="Albert R."/>
            <person name="Binder M."/>
            <person name="Bloem J."/>
            <person name="Labutti K."/>
            <person name="Salamov A."/>
            <person name="Andreopoulos B."/>
            <person name="Baker S."/>
            <person name="Barry K."/>
            <person name="Bills G."/>
            <person name="Bluhm B."/>
            <person name="Cannon C."/>
            <person name="Castanera R."/>
            <person name="Culley D."/>
            <person name="Daum C."/>
            <person name="Ezra D."/>
            <person name="Gonzalez J."/>
            <person name="Henrissat B."/>
            <person name="Kuo A."/>
            <person name="Liang C."/>
            <person name="Lipzen A."/>
            <person name="Lutzoni F."/>
            <person name="Magnuson J."/>
            <person name="Mondo S."/>
            <person name="Nolan M."/>
            <person name="Ohm R."/>
            <person name="Pangilinan J."/>
            <person name="Park H.-J."/>
            <person name="Ramirez L."/>
            <person name="Alfaro M."/>
            <person name="Sun H."/>
            <person name="Tritt A."/>
            <person name="Yoshinaga Y."/>
            <person name="Zwiers L.-H."/>
            <person name="Turgeon B."/>
            <person name="Goodwin S."/>
            <person name="Spatafora J."/>
            <person name="Crous P."/>
            <person name="Grigoriev I."/>
        </authorList>
    </citation>
    <scope>NUCLEOTIDE SEQUENCE</scope>
    <source>
        <strain evidence="20">CBS 133067</strain>
    </source>
</reference>
<feature type="compositionally biased region" description="Polar residues" evidence="16">
    <location>
        <begin position="462"/>
        <end position="471"/>
    </location>
</feature>
<evidence type="ECO:0000259" key="18">
    <source>
        <dbReference type="Pfam" id="PF04928"/>
    </source>
</evidence>
<feature type="binding site" evidence="15">
    <location>
        <position position="157"/>
    </location>
    <ligand>
        <name>Mg(2+)</name>
        <dbReference type="ChEBI" id="CHEBI:18420"/>
        <label>2</label>
        <note>catalytic</note>
    </ligand>
</feature>
<dbReference type="PIRSF" id="PIRSF018425">
    <property type="entry name" value="PolyA_polymerase"/>
    <property type="match status" value="1"/>
</dbReference>